<keyword evidence="3" id="KW-1185">Reference proteome</keyword>
<evidence type="ECO:0000313" key="3">
    <source>
        <dbReference type="Proteomes" id="UP001501570"/>
    </source>
</evidence>
<accession>A0ABP9SAQ1</accession>
<comment type="caution">
    <text evidence="2">The sequence shown here is derived from an EMBL/GenBank/DDBJ whole genome shotgun (WGS) entry which is preliminary data.</text>
</comment>
<gene>
    <name evidence="2" type="ORF">GCM10023322_55010</name>
</gene>
<organism evidence="2 3">
    <name type="scientific">Rugosimonospora acidiphila</name>
    <dbReference type="NCBI Taxonomy" id="556531"/>
    <lineage>
        <taxon>Bacteria</taxon>
        <taxon>Bacillati</taxon>
        <taxon>Actinomycetota</taxon>
        <taxon>Actinomycetes</taxon>
        <taxon>Micromonosporales</taxon>
        <taxon>Micromonosporaceae</taxon>
        <taxon>Rugosimonospora</taxon>
    </lineage>
</organism>
<evidence type="ECO:0000313" key="2">
    <source>
        <dbReference type="EMBL" id="GAA5193304.1"/>
    </source>
</evidence>
<feature type="region of interest" description="Disordered" evidence="1">
    <location>
        <begin position="1"/>
        <end position="52"/>
    </location>
</feature>
<proteinExistence type="predicted"/>
<dbReference type="Proteomes" id="UP001501570">
    <property type="component" value="Unassembled WGS sequence"/>
</dbReference>
<protein>
    <submittedName>
        <fullName evidence="2">Uncharacterized protein</fullName>
    </submittedName>
</protein>
<reference evidence="3" key="1">
    <citation type="journal article" date="2019" name="Int. J. Syst. Evol. Microbiol.">
        <title>The Global Catalogue of Microorganisms (GCM) 10K type strain sequencing project: providing services to taxonomists for standard genome sequencing and annotation.</title>
        <authorList>
            <consortium name="The Broad Institute Genomics Platform"/>
            <consortium name="The Broad Institute Genome Sequencing Center for Infectious Disease"/>
            <person name="Wu L."/>
            <person name="Ma J."/>
        </authorList>
    </citation>
    <scope>NUCLEOTIDE SEQUENCE [LARGE SCALE GENOMIC DNA]</scope>
    <source>
        <strain evidence="3">JCM 18304</strain>
    </source>
</reference>
<dbReference type="EMBL" id="BAABJQ010000019">
    <property type="protein sequence ID" value="GAA5193304.1"/>
    <property type="molecule type" value="Genomic_DNA"/>
</dbReference>
<sequence length="196" mass="20681">MADDKNSDVPPDVTPPDLNQPWGLWGPSITGNPRGTNSDGNTTPVSQPPTHPAYVVSPGSIGYGATQILISTEQNIGVYNDLKSTVADTKAWIFWAPNSNPQRTGGTGSHAYGIKNTGPIPDPDPELTAQLSAIEDNLLLEIADAITLAGQFVDVLNNAAQFYTQADKSSVLPELSTSFVPQTPSALKMPNLPDAT</sequence>
<feature type="compositionally biased region" description="Polar residues" evidence="1">
    <location>
        <begin position="29"/>
        <end position="45"/>
    </location>
</feature>
<dbReference type="RefSeq" id="WP_345634381.1">
    <property type="nucleotide sequence ID" value="NZ_BAABJQ010000019.1"/>
</dbReference>
<evidence type="ECO:0000256" key="1">
    <source>
        <dbReference type="SAM" id="MobiDB-lite"/>
    </source>
</evidence>
<name>A0ABP9SAQ1_9ACTN</name>